<organism evidence="2 3">
    <name type="scientific">Polarella glacialis</name>
    <name type="common">Dinoflagellate</name>
    <dbReference type="NCBI Taxonomy" id="89957"/>
    <lineage>
        <taxon>Eukaryota</taxon>
        <taxon>Sar</taxon>
        <taxon>Alveolata</taxon>
        <taxon>Dinophyceae</taxon>
        <taxon>Suessiales</taxon>
        <taxon>Suessiaceae</taxon>
        <taxon>Polarella</taxon>
    </lineage>
</organism>
<dbReference type="Gene3D" id="3.30.710.10">
    <property type="entry name" value="Potassium Channel Kv1.1, Chain A"/>
    <property type="match status" value="1"/>
</dbReference>
<dbReference type="SMART" id="SM00225">
    <property type="entry name" value="BTB"/>
    <property type="match status" value="1"/>
</dbReference>
<gene>
    <name evidence="2" type="ORF">PGLA1383_LOCUS22852</name>
</gene>
<dbReference type="GO" id="GO:0051260">
    <property type="term" value="P:protein homooligomerization"/>
    <property type="evidence" value="ECO:0007669"/>
    <property type="project" value="InterPro"/>
</dbReference>
<protein>
    <recommendedName>
        <fullName evidence="1">BTB domain-containing protein</fullName>
    </recommendedName>
</protein>
<evidence type="ECO:0000259" key="1">
    <source>
        <dbReference type="SMART" id="SM00225"/>
    </source>
</evidence>
<evidence type="ECO:0000313" key="2">
    <source>
        <dbReference type="EMBL" id="CAE8604702.1"/>
    </source>
</evidence>
<accession>A0A813EWH5</accession>
<dbReference type="SUPFAM" id="SSF54695">
    <property type="entry name" value="POZ domain"/>
    <property type="match status" value="1"/>
</dbReference>
<dbReference type="AlphaFoldDB" id="A0A813EWH5"/>
<dbReference type="InterPro" id="IPR000210">
    <property type="entry name" value="BTB/POZ_dom"/>
</dbReference>
<sequence>MEPSPKRMRSSASTVVLNVCGRHFEVLRQTIEARPSTLLACLLDDIGTDQRQPLFVDASPERFSYILDWYRYDHMYVPSGVPLEAVLLDARFFLLPDTVKVNGTSYALRPSFADDACDSAIHAITCKWPSFEEYVTSIIEKLRLNFAGLGERSRRLEDDVQICRQEALRMSTLPKERLVLSKHDKHGCHVWLDEQNVCNKERLRVLLNELEKRGFDCTLEDSARFSASVPLTLTIGLRDVGAWNNNPEPTHVKLDGVFVREGRLLTSSSPG</sequence>
<evidence type="ECO:0000313" key="3">
    <source>
        <dbReference type="Proteomes" id="UP000654075"/>
    </source>
</evidence>
<name>A0A813EWH5_POLGL</name>
<dbReference type="OrthoDB" id="10025005at2759"/>
<dbReference type="Proteomes" id="UP000654075">
    <property type="component" value="Unassembled WGS sequence"/>
</dbReference>
<dbReference type="EMBL" id="CAJNNV010016811">
    <property type="protein sequence ID" value="CAE8604702.1"/>
    <property type="molecule type" value="Genomic_DNA"/>
</dbReference>
<feature type="domain" description="BTB" evidence="1">
    <location>
        <begin position="13"/>
        <end position="110"/>
    </location>
</feature>
<dbReference type="InterPro" id="IPR011333">
    <property type="entry name" value="SKP1/BTB/POZ_sf"/>
</dbReference>
<dbReference type="InterPro" id="IPR003131">
    <property type="entry name" value="T1-type_BTB"/>
</dbReference>
<proteinExistence type="predicted"/>
<keyword evidence="3" id="KW-1185">Reference proteome</keyword>
<dbReference type="Pfam" id="PF02214">
    <property type="entry name" value="BTB_2"/>
    <property type="match status" value="1"/>
</dbReference>
<reference evidence="2" key="1">
    <citation type="submission" date="2021-02" db="EMBL/GenBank/DDBJ databases">
        <authorList>
            <person name="Dougan E. K."/>
            <person name="Rhodes N."/>
            <person name="Thang M."/>
            <person name="Chan C."/>
        </authorList>
    </citation>
    <scope>NUCLEOTIDE SEQUENCE</scope>
</reference>
<comment type="caution">
    <text evidence="2">The sequence shown here is derived from an EMBL/GenBank/DDBJ whole genome shotgun (WGS) entry which is preliminary data.</text>
</comment>